<proteinExistence type="predicted"/>
<dbReference type="PANTHER" id="PTHR48484">
    <property type="entry name" value="PRO-INTERLEUKIN-16"/>
    <property type="match status" value="1"/>
</dbReference>
<dbReference type="GO" id="GO:0050930">
    <property type="term" value="P:induction of positive chemotaxis"/>
    <property type="evidence" value="ECO:0007669"/>
    <property type="project" value="InterPro"/>
</dbReference>
<feature type="region of interest" description="Disordered" evidence="1">
    <location>
        <begin position="173"/>
        <end position="278"/>
    </location>
</feature>
<dbReference type="InterPro" id="IPR055287">
    <property type="entry name" value="IL-16-like"/>
</dbReference>
<comment type="caution">
    <text evidence="3">The sequence shown here is derived from an EMBL/GenBank/DDBJ whole genome shotgun (WGS) entry which is preliminary data.</text>
</comment>
<feature type="compositionally biased region" description="Polar residues" evidence="1">
    <location>
        <begin position="631"/>
        <end position="640"/>
    </location>
</feature>
<evidence type="ECO:0000313" key="4">
    <source>
        <dbReference type="Proteomes" id="UP001230051"/>
    </source>
</evidence>
<dbReference type="InterPro" id="IPR036034">
    <property type="entry name" value="PDZ_sf"/>
</dbReference>
<feature type="compositionally biased region" description="Polar residues" evidence="1">
    <location>
        <begin position="562"/>
        <end position="575"/>
    </location>
</feature>
<dbReference type="Pfam" id="PF00595">
    <property type="entry name" value="PDZ"/>
    <property type="match status" value="2"/>
</dbReference>
<dbReference type="CDD" id="cd06762">
    <property type="entry name" value="PDZ6_PDZD2-PDZ3_hPro-IL-16-like"/>
    <property type="match status" value="1"/>
</dbReference>
<dbReference type="InterPro" id="IPR001478">
    <property type="entry name" value="PDZ"/>
</dbReference>
<feature type="compositionally biased region" description="Basic and acidic residues" evidence="1">
    <location>
        <begin position="577"/>
        <end position="590"/>
    </location>
</feature>
<feature type="compositionally biased region" description="Basic and acidic residues" evidence="1">
    <location>
        <begin position="225"/>
        <end position="237"/>
    </location>
</feature>
<sequence length="1002" mass="105816">MDSHEKSYSLPLLNDSAQTFPVPAAAPLPATTGSPADQEEVPASPKTSNRASLGAGNLQQFCVRPLGSPRSCPEIRRNSLQLRREFFESLGADGESRSGTEIKSCFFGKGPAPPVPRKPSAEKIAAVKKRHGSLSFGPGQGLVDSTKTGHPEGPKYSSAHVAKGWSSELNHIMDLSRPQPSTWTAEEGLPRKTGSQLPAPATAGPVKPTAEQRVGFGITGASKIRLRDDEASTKANERGSGSRIPDQKGQSPGLGVSDNGGNPGSTQRSGGKGLVNTRTVVFKSDASTTLRFGGRPGGAVKEQDWFRSSAKVQLRKPEVASALCRAESSPGLPREIRGKPVKVIAVVNQSPKLSYCQVVERHGPLKTTSAKPEPVEKKAGQSTERLKLQSSETPRRSDSRTGRNLGNIQGDPAAIPGPDETDHEWKGPGGMERRSRGGSGSDDLKTAVIVRSLSVKNRIKCFEMLENRTGKEGPAQPDQGKPGTAGVSSLKKSFSDRVVWHPGKETPSTDLGKGGRKPWEASVIRTTSLDVRVKRRNPPFGANGESRKERNAGKGNDGVANQGRSQPSDPRSTAGSRGDDLLGARSARREEEDDEFSDTSTVEQEESSSGSESDRDVVLDSAEPNRRRNANDNPIVSSDSGAVDKAASSLESSSVQPGRAGVTPGSVEGSQKLGTPSFLLTSSPVVLDPAGLGSWPGSLSQWTPDQSDGSGSDSEDSVLTPPSELSQADARSFSVSLAELREFGLDSPRDSTASLSSNMSVLSFVSLIPGEELDRLLEDVRELGDESLQRETDVQVVVLHKEEGAGLGFSIAGGDDQNKPVTVHKVFPHGIAAQEGTIQQGDTVLSINGSCLRGSFHCEALRILRKARLPAQAIVVLQKGGAGEHPAHGGPSPSLALPSTATAKQGRGTAELNGTVTVELNKDSSGLGFSLEGGKGSSQGDQPITVKKVFLGGPVEAVQPGDEILEVHGRSMLGMMRLEAWKWIRTLPAGPVTLVIRKNPRT</sequence>
<feature type="region of interest" description="Disordered" evidence="1">
    <location>
        <begin position="696"/>
        <end position="727"/>
    </location>
</feature>
<feature type="compositionally biased region" description="Low complexity" evidence="1">
    <location>
        <begin position="20"/>
        <end position="36"/>
    </location>
</feature>
<feature type="compositionally biased region" description="Basic and acidic residues" evidence="1">
    <location>
        <begin position="612"/>
        <end position="630"/>
    </location>
</feature>
<dbReference type="GO" id="GO:0030595">
    <property type="term" value="P:leukocyte chemotaxis"/>
    <property type="evidence" value="ECO:0007669"/>
    <property type="project" value="TreeGrafter"/>
</dbReference>
<feature type="region of interest" description="Disordered" evidence="1">
    <location>
        <begin position="20"/>
        <end position="55"/>
    </location>
</feature>
<evidence type="ECO:0000313" key="3">
    <source>
        <dbReference type="EMBL" id="KAK1151628.1"/>
    </source>
</evidence>
<feature type="region of interest" description="Disordered" evidence="1">
    <location>
        <begin position="466"/>
        <end position="675"/>
    </location>
</feature>
<evidence type="ECO:0000256" key="1">
    <source>
        <dbReference type="SAM" id="MobiDB-lite"/>
    </source>
</evidence>
<feature type="compositionally biased region" description="Basic and acidic residues" evidence="1">
    <location>
        <begin position="493"/>
        <end position="504"/>
    </location>
</feature>
<feature type="region of interest" description="Disordered" evidence="1">
    <location>
        <begin position="91"/>
        <end position="159"/>
    </location>
</feature>
<dbReference type="GO" id="GO:0042609">
    <property type="term" value="F:CD4 receptor binding"/>
    <property type="evidence" value="ECO:0007669"/>
    <property type="project" value="TreeGrafter"/>
</dbReference>
<feature type="compositionally biased region" description="Basic and acidic residues" evidence="1">
    <location>
        <begin position="373"/>
        <end position="401"/>
    </location>
</feature>
<dbReference type="EMBL" id="JAGXEW010000051">
    <property type="protein sequence ID" value="KAK1151628.1"/>
    <property type="molecule type" value="Genomic_DNA"/>
</dbReference>
<keyword evidence="4" id="KW-1185">Reference proteome</keyword>
<dbReference type="Gene3D" id="2.30.42.10">
    <property type="match status" value="2"/>
</dbReference>
<dbReference type="FunFam" id="2.30.42.10:FF:000122">
    <property type="entry name" value="Pro-interleukin-16"/>
    <property type="match status" value="1"/>
</dbReference>
<dbReference type="AlphaFoldDB" id="A0AAD8CHQ1"/>
<evidence type="ECO:0000259" key="2">
    <source>
        <dbReference type="PROSITE" id="PS50106"/>
    </source>
</evidence>
<reference evidence="3" key="1">
    <citation type="submission" date="2022-02" db="EMBL/GenBank/DDBJ databases">
        <title>Atlantic sturgeon de novo genome assembly.</title>
        <authorList>
            <person name="Stock M."/>
            <person name="Klopp C."/>
            <person name="Guiguen Y."/>
            <person name="Cabau C."/>
            <person name="Parinello H."/>
            <person name="Santidrian Yebra-Pimentel E."/>
            <person name="Kuhl H."/>
            <person name="Dirks R.P."/>
            <person name="Guessner J."/>
            <person name="Wuertz S."/>
            <person name="Du K."/>
            <person name="Schartl M."/>
        </authorList>
    </citation>
    <scope>NUCLEOTIDE SEQUENCE</scope>
    <source>
        <strain evidence="3">STURGEONOMICS-FGT-2020</strain>
        <tissue evidence="3">Whole blood</tissue>
    </source>
</reference>
<feature type="compositionally biased region" description="Basic and acidic residues" evidence="1">
    <location>
        <begin position="423"/>
        <end position="435"/>
    </location>
</feature>
<feature type="region of interest" description="Disordered" evidence="1">
    <location>
        <begin position="363"/>
        <end position="446"/>
    </location>
</feature>
<gene>
    <name evidence="3" type="primary">IL16</name>
    <name evidence="3" type="ORF">AOXY_G32501</name>
</gene>
<feature type="domain" description="PDZ" evidence="2">
    <location>
        <begin position="917"/>
        <end position="999"/>
    </location>
</feature>
<protein>
    <submittedName>
        <fullName evidence="3">Pro-interleukin-16</fullName>
    </submittedName>
</protein>
<feature type="region of interest" description="Disordered" evidence="1">
    <location>
        <begin position="881"/>
        <end position="900"/>
    </location>
</feature>
<dbReference type="Proteomes" id="UP001230051">
    <property type="component" value="Unassembled WGS sequence"/>
</dbReference>
<dbReference type="PANTHER" id="PTHR48484:SF1">
    <property type="entry name" value="DENTIN SIALOPHOSPHOPROTEIN"/>
    <property type="match status" value="1"/>
</dbReference>
<dbReference type="SUPFAM" id="SSF50156">
    <property type="entry name" value="PDZ domain-like"/>
    <property type="match status" value="2"/>
</dbReference>
<feature type="domain" description="PDZ" evidence="2">
    <location>
        <begin position="796"/>
        <end position="867"/>
    </location>
</feature>
<dbReference type="GO" id="GO:0005125">
    <property type="term" value="F:cytokine activity"/>
    <property type="evidence" value="ECO:0007669"/>
    <property type="project" value="InterPro"/>
</dbReference>
<feature type="region of interest" description="Disordered" evidence="1">
    <location>
        <begin position="317"/>
        <end position="339"/>
    </location>
</feature>
<organism evidence="3 4">
    <name type="scientific">Acipenser oxyrinchus oxyrinchus</name>
    <dbReference type="NCBI Taxonomy" id="40147"/>
    <lineage>
        <taxon>Eukaryota</taxon>
        <taxon>Metazoa</taxon>
        <taxon>Chordata</taxon>
        <taxon>Craniata</taxon>
        <taxon>Vertebrata</taxon>
        <taxon>Euteleostomi</taxon>
        <taxon>Actinopterygii</taxon>
        <taxon>Chondrostei</taxon>
        <taxon>Acipenseriformes</taxon>
        <taxon>Acipenseridae</taxon>
        <taxon>Acipenser</taxon>
    </lineage>
</organism>
<name>A0AAD8CHQ1_ACIOX</name>
<dbReference type="PROSITE" id="PS50106">
    <property type="entry name" value="PDZ"/>
    <property type="match status" value="2"/>
</dbReference>
<feature type="compositionally biased region" description="Low complexity" evidence="1">
    <location>
        <begin position="598"/>
        <end position="611"/>
    </location>
</feature>
<accession>A0AAD8CHQ1</accession>
<dbReference type="SMART" id="SM00228">
    <property type="entry name" value="PDZ"/>
    <property type="match status" value="2"/>
</dbReference>